<evidence type="ECO:0000259" key="3">
    <source>
        <dbReference type="Pfam" id="PF13739"/>
    </source>
</evidence>
<dbReference type="Pfam" id="PF13676">
    <property type="entry name" value="TIR_2"/>
    <property type="match status" value="1"/>
</dbReference>
<dbReference type="EMBL" id="JAAMAY010000001">
    <property type="protein sequence ID" value="NTC26564.1"/>
    <property type="molecule type" value="Genomic_DNA"/>
</dbReference>
<dbReference type="InterPro" id="IPR025303">
    <property type="entry name" value="PdaC"/>
</dbReference>
<dbReference type="InterPro" id="IPR035897">
    <property type="entry name" value="Toll_tir_struct_dom_sf"/>
</dbReference>
<evidence type="ECO:0000259" key="2">
    <source>
        <dbReference type="Pfam" id="PF13676"/>
    </source>
</evidence>
<dbReference type="InterPro" id="IPR021729">
    <property type="entry name" value="DUF3298"/>
</dbReference>
<organism evidence="4 5">
    <name type="scientific">Agrobacterium tumefaciens</name>
    <dbReference type="NCBI Taxonomy" id="358"/>
    <lineage>
        <taxon>Bacteria</taxon>
        <taxon>Pseudomonadati</taxon>
        <taxon>Pseudomonadota</taxon>
        <taxon>Alphaproteobacteria</taxon>
        <taxon>Hyphomicrobiales</taxon>
        <taxon>Rhizobiaceae</taxon>
        <taxon>Rhizobium/Agrobacterium group</taxon>
        <taxon>Agrobacterium</taxon>
        <taxon>Agrobacterium tumefaciens complex</taxon>
    </lineage>
</organism>
<dbReference type="SUPFAM" id="SSF52200">
    <property type="entry name" value="Toll/Interleukin receptor TIR domain"/>
    <property type="match status" value="1"/>
</dbReference>
<feature type="domain" description="DUF3298" evidence="1">
    <location>
        <begin position="312"/>
        <end position="359"/>
    </location>
</feature>
<proteinExistence type="predicted"/>
<dbReference type="InterPro" id="IPR037126">
    <property type="entry name" value="PdaC/RsiV-like_sf"/>
</dbReference>
<evidence type="ECO:0000313" key="5">
    <source>
        <dbReference type="Proteomes" id="UP000702952"/>
    </source>
</evidence>
<dbReference type="AlphaFoldDB" id="A0AA44EZT9"/>
<dbReference type="Pfam" id="PF13739">
    <property type="entry name" value="PdaC"/>
    <property type="match status" value="1"/>
</dbReference>
<dbReference type="Pfam" id="PF11738">
    <property type="entry name" value="DUF3298"/>
    <property type="match status" value="1"/>
</dbReference>
<evidence type="ECO:0000259" key="1">
    <source>
        <dbReference type="Pfam" id="PF11738"/>
    </source>
</evidence>
<feature type="domain" description="TIR" evidence="2">
    <location>
        <begin position="3"/>
        <end position="117"/>
    </location>
</feature>
<reference evidence="4" key="1">
    <citation type="journal article" date="2020" name="Science">
        <title>Unexpected conservation and global transmission of agrobacterial virulence plasmids.</title>
        <authorList>
            <person name="Weisberg A.J."/>
            <person name="Davis E.W. 2nd"/>
            <person name="Tabima J."/>
            <person name="Belcher M.S."/>
            <person name="Miller M."/>
            <person name="Kuo C.H."/>
            <person name="Loper J.E."/>
            <person name="Grunwald N.J."/>
            <person name="Putnam M.L."/>
            <person name="Chang J.H."/>
        </authorList>
    </citation>
    <scope>NUCLEOTIDE SEQUENCE</scope>
    <source>
        <strain evidence="4">17-1853-1a</strain>
    </source>
</reference>
<dbReference type="Gene3D" id="3.30.565.40">
    <property type="entry name" value="Fervidobacterium nodosum Rt17-B1 like"/>
    <property type="match status" value="1"/>
</dbReference>
<name>A0AA44EZT9_AGRTU</name>
<accession>A0AA44EZT9</accession>
<dbReference type="GO" id="GO:0007165">
    <property type="term" value="P:signal transduction"/>
    <property type="evidence" value="ECO:0007669"/>
    <property type="project" value="InterPro"/>
</dbReference>
<dbReference type="Gene3D" id="3.40.50.10140">
    <property type="entry name" value="Toll/interleukin-1 receptor homology (TIR) domain"/>
    <property type="match status" value="1"/>
</dbReference>
<sequence>MDIFLGYPSEHRLAAEEVYSFLQSLGHSVWMDTSALIGGVEWRREREAAQRRAKLIIHLCAEEMMSRSGDVNREIKLTLDLIEEQPLGALFSIFVRLSDFHLPVELVRFQYIDKFRDDWGLRLEAAVRFREQQLHDQGSGVIKKGEIIRETRAMQGAAELIEIVDNEPPDEASARYLRYGRDGIYWQWINSEIAAKALGGYFNAKRAFKEARNDVDPEWLKDRSFSWELNTEEFYLNGNTLSLRFYTYDYLGGAHPNHYIETFNFVGPEHGKLDVRALLGDDFGNARRVIDYCERVVLASFEDDDGPEEFHSLNKNDEEEVWQALSQFNLDSKGVTFNFSPYVVMAYAFGAHMVIVPWETMQSFLGTAGEELALRLSN</sequence>
<gene>
    <name evidence="4" type="ORF">G6M46_00115</name>
</gene>
<dbReference type="RefSeq" id="WP_065658974.1">
    <property type="nucleotide sequence ID" value="NZ_CP123840.1"/>
</dbReference>
<feature type="domain" description="Deacetylase PdaC" evidence="3">
    <location>
        <begin position="189"/>
        <end position="257"/>
    </location>
</feature>
<dbReference type="Proteomes" id="UP000702952">
    <property type="component" value="Unassembled WGS sequence"/>
</dbReference>
<protein>
    <submittedName>
        <fullName evidence="4">TIR domain-containing protein</fullName>
    </submittedName>
</protein>
<evidence type="ECO:0000313" key="4">
    <source>
        <dbReference type="EMBL" id="NTC26564.1"/>
    </source>
</evidence>
<comment type="caution">
    <text evidence="4">The sequence shown here is derived from an EMBL/GenBank/DDBJ whole genome shotgun (WGS) entry which is preliminary data.</text>
</comment>
<dbReference type="InterPro" id="IPR000157">
    <property type="entry name" value="TIR_dom"/>
</dbReference>
<dbReference type="Gene3D" id="3.90.640.20">
    <property type="entry name" value="Heat-shock cognate protein, ATPase"/>
    <property type="match status" value="1"/>
</dbReference>